<evidence type="ECO:0000256" key="3">
    <source>
        <dbReference type="SAM" id="MobiDB-lite"/>
    </source>
</evidence>
<evidence type="ECO:0000256" key="2">
    <source>
        <dbReference type="ARBA" id="ARBA00022729"/>
    </source>
</evidence>
<dbReference type="InterPro" id="IPR024930">
    <property type="entry name" value="Skp_dom_sf"/>
</dbReference>
<keyword evidence="2 4" id="KW-0732">Signal</keyword>
<dbReference type="EMBL" id="JANFYT010000001">
    <property type="protein sequence ID" value="MCQ4812812.1"/>
    <property type="molecule type" value="Genomic_DNA"/>
</dbReference>
<dbReference type="SUPFAM" id="SSF111384">
    <property type="entry name" value="OmpH-like"/>
    <property type="match status" value="1"/>
</dbReference>
<reference evidence="5 6" key="1">
    <citation type="submission" date="2022-06" db="EMBL/GenBank/DDBJ databases">
        <title>Isolation of gut microbiota from human fecal samples.</title>
        <authorList>
            <person name="Pamer E.G."/>
            <person name="Barat B."/>
            <person name="Waligurski E."/>
            <person name="Medina S."/>
            <person name="Paddock L."/>
            <person name="Mostad J."/>
        </authorList>
    </citation>
    <scope>NUCLEOTIDE SEQUENCE [LARGE SCALE GENOMIC DNA]</scope>
    <source>
        <strain evidence="5 6">DFI.9.90</strain>
    </source>
</reference>
<feature type="chain" id="PRO_5043868224" evidence="4">
    <location>
        <begin position="24"/>
        <end position="139"/>
    </location>
</feature>
<dbReference type="Proteomes" id="UP001205919">
    <property type="component" value="Unassembled WGS sequence"/>
</dbReference>
<protein>
    <submittedName>
        <fullName evidence="5">OmpH family outer membrane protein</fullName>
    </submittedName>
</protein>
<dbReference type="Pfam" id="PF03938">
    <property type="entry name" value="OmpH"/>
    <property type="match status" value="1"/>
</dbReference>
<accession>A0AAW5K3C6</accession>
<dbReference type="PANTHER" id="PTHR35089:SF1">
    <property type="entry name" value="CHAPERONE PROTEIN SKP"/>
    <property type="match status" value="1"/>
</dbReference>
<comment type="caution">
    <text evidence="5">The sequence shown here is derived from an EMBL/GenBank/DDBJ whole genome shotgun (WGS) entry which is preliminary data.</text>
</comment>
<dbReference type="GO" id="GO:0005829">
    <property type="term" value="C:cytosol"/>
    <property type="evidence" value="ECO:0007669"/>
    <property type="project" value="TreeGrafter"/>
</dbReference>
<feature type="signal peptide" evidence="4">
    <location>
        <begin position="1"/>
        <end position="23"/>
    </location>
</feature>
<dbReference type="RefSeq" id="WP_008711876.1">
    <property type="nucleotide sequence ID" value="NZ_CABKQM010000008.1"/>
</dbReference>
<feature type="region of interest" description="Disordered" evidence="3">
    <location>
        <begin position="54"/>
        <end position="73"/>
    </location>
</feature>
<dbReference type="GO" id="GO:0051082">
    <property type="term" value="F:unfolded protein binding"/>
    <property type="evidence" value="ECO:0007669"/>
    <property type="project" value="InterPro"/>
</dbReference>
<evidence type="ECO:0000256" key="4">
    <source>
        <dbReference type="SAM" id="SignalP"/>
    </source>
</evidence>
<dbReference type="PANTHER" id="PTHR35089">
    <property type="entry name" value="CHAPERONE PROTEIN SKP"/>
    <property type="match status" value="1"/>
</dbReference>
<feature type="compositionally biased region" description="Basic and acidic residues" evidence="3">
    <location>
        <begin position="64"/>
        <end position="73"/>
    </location>
</feature>
<dbReference type="AlphaFoldDB" id="A0AAW5K3C6"/>
<dbReference type="GO" id="GO:0050821">
    <property type="term" value="P:protein stabilization"/>
    <property type="evidence" value="ECO:0007669"/>
    <property type="project" value="TreeGrafter"/>
</dbReference>
<evidence type="ECO:0000313" key="6">
    <source>
        <dbReference type="Proteomes" id="UP001205919"/>
    </source>
</evidence>
<dbReference type="GeneID" id="95756400"/>
<evidence type="ECO:0000313" key="5">
    <source>
        <dbReference type="EMBL" id="MCQ4812812.1"/>
    </source>
</evidence>
<organism evidence="5 6">
    <name type="scientific">Cloacibacillus evryensis</name>
    <dbReference type="NCBI Taxonomy" id="508460"/>
    <lineage>
        <taxon>Bacteria</taxon>
        <taxon>Thermotogati</taxon>
        <taxon>Synergistota</taxon>
        <taxon>Synergistia</taxon>
        <taxon>Synergistales</taxon>
        <taxon>Synergistaceae</taxon>
        <taxon>Cloacibacillus</taxon>
    </lineage>
</organism>
<dbReference type="InterPro" id="IPR005632">
    <property type="entry name" value="Chaperone_Skp"/>
</dbReference>
<keyword evidence="6" id="KW-1185">Reference proteome</keyword>
<comment type="similarity">
    <text evidence="1">Belongs to the Skp family.</text>
</comment>
<proteinExistence type="inferred from homology"/>
<gene>
    <name evidence="5" type="ORF">NE630_00055</name>
</gene>
<sequence>MKKTAALLLAIAALFAFGAISYAAEDKVGYVDDMGVLQQFSKFQQAQKQLDELGKKKSNAAKAAFDKESDEKKKSDIVQNLQLEMREEEAKLMNPVLKEVNDTIAKVAKQKGITIVINKALVYYGGIDLTQDVANALKK</sequence>
<dbReference type="Gene3D" id="3.30.910.20">
    <property type="entry name" value="Skp domain"/>
    <property type="match status" value="1"/>
</dbReference>
<evidence type="ECO:0000256" key="1">
    <source>
        <dbReference type="ARBA" id="ARBA00009091"/>
    </source>
</evidence>
<name>A0AAW5K3C6_9BACT</name>
<dbReference type="SMART" id="SM00935">
    <property type="entry name" value="OmpH"/>
    <property type="match status" value="1"/>
</dbReference>